<dbReference type="EnsemblMetazoa" id="XM_016806109.2">
    <property type="protein sequence ID" value="XP_016661598.1"/>
    <property type="gene ID" value="LOC100571326"/>
</dbReference>
<evidence type="ECO:0000313" key="5">
    <source>
        <dbReference type="Proteomes" id="UP000007819"/>
    </source>
</evidence>
<reference evidence="4" key="2">
    <citation type="submission" date="2022-06" db="UniProtKB">
        <authorList>
            <consortium name="EnsemblMetazoa"/>
        </authorList>
    </citation>
    <scope>IDENTIFICATION</scope>
</reference>
<feature type="transmembrane region" description="Helical" evidence="1">
    <location>
        <begin position="528"/>
        <end position="546"/>
    </location>
</feature>
<feature type="transmembrane region" description="Helical" evidence="1">
    <location>
        <begin position="233"/>
        <end position="256"/>
    </location>
</feature>
<dbReference type="InterPro" id="IPR052728">
    <property type="entry name" value="O2_lipid_transport_reg"/>
</dbReference>
<dbReference type="Pfam" id="PF01757">
    <property type="entry name" value="Acyl_transf_3"/>
    <property type="match status" value="1"/>
</dbReference>
<dbReference type="Proteomes" id="UP000007819">
    <property type="component" value="Chromosome A3"/>
</dbReference>
<accession>A0A8R2H637</accession>
<dbReference type="InterPro" id="IPR006621">
    <property type="entry name" value="Nose-resist-to-fluoxetine_N"/>
</dbReference>
<evidence type="ECO:0000313" key="4">
    <source>
        <dbReference type="EnsemblMetazoa" id="XP_016661598.1"/>
    </source>
</evidence>
<keyword evidence="2" id="KW-0732">Signal</keyword>
<dbReference type="GO" id="GO:0016747">
    <property type="term" value="F:acyltransferase activity, transferring groups other than amino-acyl groups"/>
    <property type="evidence" value="ECO:0007669"/>
    <property type="project" value="InterPro"/>
</dbReference>
<feature type="chain" id="PRO_5035894555" description="Nose resistant-to-fluoxetine protein N-terminal domain-containing protein" evidence="2">
    <location>
        <begin position="26"/>
        <end position="706"/>
    </location>
</feature>
<dbReference type="GeneID" id="100571326"/>
<feature type="transmembrane region" description="Helical" evidence="1">
    <location>
        <begin position="383"/>
        <end position="405"/>
    </location>
</feature>
<evidence type="ECO:0000256" key="1">
    <source>
        <dbReference type="SAM" id="Phobius"/>
    </source>
</evidence>
<feature type="transmembrane region" description="Helical" evidence="1">
    <location>
        <begin position="339"/>
        <end position="363"/>
    </location>
</feature>
<feature type="signal peptide" evidence="2">
    <location>
        <begin position="1"/>
        <end position="25"/>
    </location>
</feature>
<dbReference type="SMART" id="SM00703">
    <property type="entry name" value="NRF"/>
    <property type="match status" value="1"/>
</dbReference>
<sequence>MSRPLLTITLFASVLLSVLLQSADGAGADIGDHILQRDAANDPIPGLWLSDLFYRALANFTLRRADSTACRRQSAMYEAHLSNHTSWAVRMLESWDRYPVGLLAGNTYQMGVYDECVDIRYPVKGQYCLSEIKIIPPAGRDYSFKRTEDLDDFGHDHAWKTILGWTDYQDQVQRNILNLGICVPDGCSALDLQTSLQSEFDETFSPEQLKAVVRVDPIKCRVREDMYPYDTPYYVTLWIFLLLVLICCCATLHHFIRISYQQNTNETGEVPRTFFYEFSFIESIKTLLKFDKDNKLNIFYTTKVMMMLFVMCGHYFLALMSNPISNAKFVDKILLNGPAVLLTGMNTVDPFFFMSGFIMYINLSREFRKPKAESVWKTLSMPIIQRIITMLPAYCAMMAITAHIIPHLGDGPLWPIKSWGEAEICKNYWWTNLLFISNFVEVDQQCLIMGWYLSCDIQFFVIGVIVVYVHTKNPRYGIALLGTIIGLSISLPFIITLLTGRDGMDKFTSTHLLFMRHVLSSNDSYRPSYMRASPFFIGLASSFLVEKLKEKKVKFSQTVVHGGTFAILSFALWAQFYGVVFYARNRPYYPLEHALYSTIYHCTTAVVSAWVVISYFTSGYGLLEHLFHSRFIAIMGKLAYPILLVNITVMLTSQSSLRLPVYLSPKYAFETFLYGSFMCYMMAIILYLIVYEPFAKLTKNLLKGKV</sequence>
<protein>
    <recommendedName>
        <fullName evidence="3">Nose resistant-to-fluoxetine protein N-terminal domain-containing protein</fullName>
    </recommendedName>
</protein>
<keyword evidence="5" id="KW-1185">Reference proteome</keyword>
<keyword evidence="1" id="KW-1133">Transmembrane helix</keyword>
<dbReference type="OrthoDB" id="6585993at2759"/>
<dbReference type="PANTHER" id="PTHR11161">
    <property type="entry name" value="O-ACYLTRANSFERASE"/>
    <property type="match status" value="1"/>
</dbReference>
<keyword evidence="1" id="KW-0812">Transmembrane</keyword>
<feature type="transmembrane region" description="Helical" evidence="1">
    <location>
        <begin position="449"/>
        <end position="469"/>
    </location>
</feature>
<feature type="transmembrane region" description="Helical" evidence="1">
    <location>
        <begin position="558"/>
        <end position="578"/>
    </location>
</feature>
<feature type="transmembrane region" description="Helical" evidence="1">
    <location>
        <begin position="630"/>
        <end position="651"/>
    </location>
</feature>
<dbReference type="InterPro" id="IPR002656">
    <property type="entry name" value="Acyl_transf_3_dom"/>
</dbReference>
<feature type="transmembrane region" description="Helical" evidence="1">
    <location>
        <begin position="671"/>
        <end position="690"/>
    </location>
</feature>
<evidence type="ECO:0000259" key="3">
    <source>
        <dbReference type="SMART" id="SM00703"/>
    </source>
</evidence>
<dbReference type="PANTHER" id="PTHR11161:SF0">
    <property type="entry name" value="O-ACYLTRANSFERASE LIKE PROTEIN"/>
    <property type="match status" value="1"/>
</dbReference>
<feature type="transmembrane region" description="Helical" evidence="1">
    <location>
        <begin position="476"/>
        <end position="498"/>
    </location>
</feature>
<proteinExistence type="predicted"/>
<keyword evidence="1" id="KW-0472">Membrane</keyword>
<dbReference type="AlphaFoldDB" id="A0A8R2H637"/>
<feature type="transmembrane region" description="Helical" evidence="1">
    <location>
        <begin position="598"/>
        <end position="623"/>
    </location>
</feature>
<organism evidence="4 5">
    <name type="scientific">Acyrthosiphon pisum</name>
    <name type="common">Pea aphid</name>
    <dbReference type="NCBI Taxonomy" id="7029"/>
    <lineage>
        <taxon>Eukaryota</taxon>
        <taxon>Metazoa</taxon>
        <taxon>Ecdysozoa</taxon>
        <taxon>Arthropoda</taxon>
        <taxon>Hexapoda</taxon>
        <taxon>Insecta</taxon>
        <taxon>Pterygota</taxon>
        <taxon>Neoptera</taxon>
        <taxon>Paraneoptera</taxon>
        <taxon>Hemiptera</taxon>
        <taxon>Sternorrhyncha</taxon>
        <taxon>Aphidomorpha</taxon>
        <taxon>Aphidoidea</taxon>
        <taxon>Aphididae</taxon>
        <taxon>Macrosiphini</taxon>
        <taxon>Acyrthosiphon</taxon>
    </lineage>
</organism>
<evidence type="ECO:0000256" key="2">
    <source>
        <dbReference type="SAM" id="SignalP"/>
    </source>
</evidence>
<reference evidence="5" key="1">
    <citation type="submission" date="2010-06" db="EMBL/GenBank/DDBJ databases">
        <authorList>
            <person name="Jiang H."/>
            <person name="Abraham K."/>
            <person name="Ali S."/>
            <person name="Alsbrooks S.L."/>
            <person name="Anim B.N."/>
            <person name="Anosike U.S."/>
            <person name="Attaway T."/>
            <person name="Bandaranaike D.P."/>
            <person name="Battles P.K."/>
            <person name="Bell S.N."/>
            <person name="Bell A.V."/>
            <person name="Beltran B."/>
            <person name="Bickham C."/>
            <person name="Bustamante Y."/>
            <person name="Caleb T."/>
            <person name="Canada A."/>
            <person name="Cardenas V."/>
            <person name="Carter K."/>
            <person name="Chacko J."/>
            <person name="Chandrabose M.N."/>
            <person name="Chavez D."/>
            <person name="Chavez A."/>
            <person name="Chen L."/>
            <person name="Chu H.-S."/>
            <person name="Claassen K.J."/>
            <person name="Cockrell R."/>
            <person name="Collins M."/>
            <person name="Cooper J.A."/>
            <person name="Cree A."/>
            <person name="Curry S.M."/>
            <person name="Da Y."/>
            <person name="Dao M.D."/>
            <person name="Das B."/>
            <person name="Davila M.-L."/>
            <person name="Davy-Carroll L."/>
            <person name="Denson S."/>
            <person name="Dinh H."/>
            <person name="Ebong V.E."/>
            <person name="Edwards J.R."/>
            <person name="Egan A."/>
            <person name="El-Daye J."/>
            <person name="Escobedo L."/>
            <person name="Fernandez S."/>
            <person name="Fernando P.R."/>
            <person name="Flagg N."/>
            <person name="Forbes L.D."/>
            <person name="Fowler R.G."/>
            <person name="Fu Q."/>
            <person name="Gabisi R.A."/>
            <person name="Ganer J."/>
            <person name="Garbino Pronczuk A."/>
            <person name="Garcia R.M."/>
            <person name="Garner T."/>
            <person name="Garrett T.E."/>
            <person name="Gonzalez D.A."/>
            <person name="Hamid H."/>
            <person name="Hawkins E.S."/>
            <person name="Hirani K."/>
            <person name="Hogues M.E."/>
            <person name="Hollins B."/>
            <person name="Hsiao C.-H."/>
            <person name="Jabil R."/>
            <person name="James M.L."/>
            <person name="Jhangiani S.N."/>
            <person name="Johnson B."/>
            <person name="Johnson Q."/>
            <person name="Joshi V."/>
            <person name="Kalu J.B."/>
            <person name="Kam C."/>
            <person name="Kashfia A."/>
            <person name="Keebler J."/>
            <person name="Kisamo H."/>
            <person name="Kovar C.L."/>
            <person name="Lago L.A."/>
            <person name="Lai C.-Y."/>
            <person name="Laidlaw J."/>
            <person name="Lara F."/>
            <person name="Le T.-K."/>
            <person name="Lee S.L."/>
            <person name="Legall F.H."/>
            <person name="Lemon S.J."/>
            <person name="Lewis L.R."/>
            <person name="Li B."/>
            <person name="Liu Y."/>
            <person name="Liu Y.-S."/>
            <person name="Lopez J."/>
            <person name="Lozado R.J."/>
            <person name="Lu J."/>
            <person name="Madu R.C."/>
            <person name="Maheshwari M."/>
            <person name="Maheshwari R."/>
            <person name="Malloy K."/>
            <person name="Martinez E."/>
            <person name="Mathew T."/>
            <person name="Mercado I.C."/>
            <person name="Mercado C."/>
            <person name="Meyer B."/>
            <person name="Montgomery K."/>
            <person name="Morgan M.B."/>
            <person name="Munidasa M."/>
            <person name="Nazareth L.V."/>
            <person name="Nelson J."/>
            <person name="Ng B.M."/>
            <person name="Nguyen N.B."/>
            <person name="Nguyen P.Q."/>
            <person name="Nguyen T."/>
            <person name="Obregon M."/>
            <person name="Okwuonu G.O."/>
            <person name="Onwere C.G."/>
            <person name="Orozco G."/>
            <person name="Parra A."/>
            <person name="Patel S."/>
            <person name="Patil S."/>
            <person name="Perez A."/>
            <person name="Perez Y."/>
            <person name="Pham C."/>
            <person name="Primus E.L."/>
            <person name="Pu L.-L."/>
            <person name="Puazo M."/>
            <person name="Qin X."/>
            <person name="Quiroz J.B."/>
            <person name="Reese J."/>
            <person name="Richards S."/>
            <person name="Rives C.M."/>
            <person name="Robberts R."/>
            <person name="Ruiz S.J."/>
            <person name="Ruiz M.J."/>
            <person name="Santibanez J."/>
            <person name="Schneider B.W."/>
            <person name="Sisson I."/>
            <person name="Smith M."/>
            <person name="Sodergren E."/>
            <person name="Song X.-Z."/>
            <person name="Song B.B."/>
            <person name="Summersgill H."/>
            <person name="Thelus R."/>
            <person name="Thornton R.D."/>
            <person name="Trejos Z.Y."/>
            <person name="Usmani K."/>
            <person name="Vattathil S."/>
            <person name="Villasana D."/>
            <person name="Walker D.L."/>
            <person name="Wang S."/>
            <person name="Wang K."/>
            <person name="White C.S."/>
            <person name="Williams A.C."/>
            <person name="Williamson J."/>
            <person name="Wilson K."/>
            <person name="Woghiren I.O."/>
            <person name="Woodworth J.R."/>
            <person name="Worley K.C."/>
            <person name="Wright R.A."/>
            <person name="Wu W."/>
            <person name="Young L."/>
            <person name="Zhang L."/>
            <person name="Zhang J."/>
            <person name="Zhu Y."/>
            <person name="Muzny D.M."/>
            <person name="Weinstock G."/>
            <person name="Gibbs R.A."/>
        </authorList>
    </citation>
    <scope>NUCLEOTIDE SEQUENCE [LARGE SCALE GENOMIC DNA]</scope>
    <source>
        <strain evidence="5">LSR1</strain>
    </source>
</reference>
<name>A0A8R2H637_ACYPI</name>
<dbReference type="KEGG" id="api:100571326"/>
<dbReference type="Pfam" id="PF20146">
    <property type="entry name" value="NRF"/>
    <property type="match status" value="1"/>
</dbReference>
<feature type="transmembrane region" description="Helical" evidence="1">
    <location>
        <begin position="298"/>
        <end position="319"/>
    </location>
</feature>
<dbReference type="RefSeq" id="XP_016661598.1">
    <property type="nucleotide sequence ID" value="XM_016806109.2"/>
</dbReference>
<feature type="domain" description="Nose resistant-to-fluoxetine protein N-terminal" evidence="3">
    <location>
        <begin position="67"/>
        <end position="222"/>
    </location>
</feature>